<dbReference type="PROSITE" id="PS52039">
    <property type="entry name" value="TOPO_IA_2"/>
    <property type="match status" value="1"/>
</dbReference>
<feature type="site" description="Interaction with DNA" evidence="10">
    <location>
        <position position="65"/>
    </location>
</feature>
<dbReference type="PANTHER" id="PTHR42785">
    <property type="entry name" value="DNA TOPOISOMERASE, TYPE IA, CORE"/>
    <property type="match status" value="1"/>
</dbReference>
<dbReference type="SMART" id="SM00493">
    <property type="entry name" value="TOPRIM"/>
    <property type="match status" value="1"/>
</dbReference>
<evidence type="ECO:0000313" key="14">
    <source>
        <dbReference type="Proteomes" id="UP000591941"/>
    </source>
</evidence>
<dbReference type="InterPro" id="IPR013824">
    <property type="entry name" value="Topo_IA_cen_sub1"/>
</dbReference>
<comment type="caution">
    <text evidence="13">The sequence shown here is derived from an EMBL/GenBank/DDBJ whole genome shotgun (WGS) entry which is preliminary data.</text>
</comment>
<organism evidence="13 14">
    <name type="scientific">Negativicoccus succinicivorans</name>
    <dbReference type="NCBI Taxonomy" id="620903"/>
    <lineage>
        <taxon>Bacteria</taxon>
        <taxon>Bacillati</taxon>
        <taxon>Bacillota</taxon>
        <taxon>Negativicutes</taxon>
        <taxon>Veillonellales</taxon>
        <taxon>Veillonellaceae</taxon>
        <taxon>Negativicoccus</taxon>
    </lineage>
</organism>
<comment type="subunit">
    <text evidence="10">Monomer.</text>
</comment>
<dbReference type="Proteomes" id="UP000591941">
    <property type="component" value="Unassembled WGS sequence"/>
</dbReference>
<feature type="domain" description="Topo IA-type catalytic" evidence="12">
    <location>
        <begin position="161"/>
        <end position="586"/>
    </location>
</feature>
<keyword evidence="9 10" id="KW-0413">Isomerase</keyword>
<dbReference type="PROSITE" id="PS50880">
    <property type="entry name" value="TOPRIM"/>
    <property type="match status" value="1"/>
</dbReference>
<dbReference type="GO" id="GO:0003917">
    <property type="term" value="F:DNA topoisomerase type I (single strand cut, ATP-independent) activity"/>
    <property type="evidence" value="ECO:0007669"/>
    <property type="project" value="UniProtKB-UniRule"/>
</dbReference>
<keyword evidence="4" id="KW-0863">Zinc-finger</keyword>
<proteinExistence type="inferred from homology"/>
<feature type="site" description="Interaction with DNA" evidence="10">
    <location>
        <position position="518"/>
    </location>
</feature>
<dbReference type="InterPro" id="IPR013826">
    <property type="entry name" value="Topo_IA_cen_sub3"/>
</dbReference>
<dbReference type="AlphaFoldDB" id="A0A841R1F4"/>
<dbReference type="GO" id="GO:0003677">
    <property type="term" value="F:DNA binding"/>
    <property type="evidence" value="ECO:0007669"/>
    <property type="project" value="UniProtKB-KW"/>
</dbReference>
<dbReference type="Pfam" id="PF01751">
    <property type="entry name" value="Toprim"/>
    <property type="match status" value="1"/>
</dbReference>
<comment type="similarity">
    <text evidence="2 10">Belongs to the type IA topoisomerase family.</text>
</comment>
<dbReference type="Pfam" id="PF01131">
    <property type="entry name" value="Topoisom_bac"/>
    <property type="match status" value="1"/>
</dbReference>
<dbReference type="SUPFAM" id="SSF57783">
    <property type="entry name" value="Zinc beta-ribbon"/>
    <property type="match status" value="1"/>
</dbReference>
<accession>A0A841R1F4</accession>
<dbReference type="InterPro" id="IPR034149">
    <property type="entry name" value="TOPRIM_TopoI"/>
</dbReference>
<dbReference type="NCBIfam" id="TIGR01051">
    <property type="entry name" value="topA_bact"/>
    <property type="match status" value="1"/>
</dbReference>
<gene>
    <name evidence="10" type="primary">topA</name>
    <name evidence="13" type="ORF">HNR45_000253</name>
</gene>
<comment type="function">
    <text evidence="10">Releases the supercoiling and torsional tension of DNA, which is introduced during the DNA replication and transcription, by transiently cleaving and rejoining one strand of the DNA duplex. Introduces a single-strand break via transesterification at a target site in duplex DNA. The scissile phosphodiester is attacked by the catalytic tyrosine of the enzyme, resulting in the formation of a DNA-(5'-phosphotyrosyl)-enzyme intermediate and the expulsion of a 3'-OH DNA strand. The free DNA strand then undergoes passage around the unbroken strand, thus removing DNA supercoils. Finally, in the religation step, the DNA 3'-OH attacks the covalent intermediate to expel the active-site tyrosine and restore the DNA phosphodiester backbone.</text>
</comment>
<keyword evidence="8 10" id="KW-0238">DNA-binding</keyword>
<evidence type="ECO:0000256" key="3">
    <source>
        <dbReference type="ARBA" id="ARBA00022723"/>
    </source>
</evidence>
<dbReference type="OrthoDB" id="9804262at2"/>
<dbReference type="GO" id="GO:0006265">
    <property type="term" value="P:DNA topological change"/>
    <property type="evidence" value="ECO:0007669"/>
    <property type="project" value="UniProtKB-UniRule"/>
</dbReference>
<feature type="site" description="Interaction with DNA" evidence="10">
    <location>
        <position position="175"/>
    </location>
</feature>
<feature type="site" description="Interaction with DNA" evidence="10">
    <location>
        <position position="171"/>
    </location>
</feature>
<feature type="site" description="Interaction with DNA" evidence="10">
    <location>
        <position position="187"/>
    </location>
</feature>
<feature type="site" description="Interaction with DNA" evidence="10">
    <location>
        <position position="180"/>
    </location>
</feature>
<dbReference type="InterPro" id="IPR000380">
    <property type="entry name" value="Topo_IA"/>
</dbReference>
<dbReference type="Gene3D" id="3.40.50.140">
    <property type="match status" value="1"/>
</dbReference>
<dbReference type="SMART" id="SM00436">
    <property type="entry name" value="TOP1Bc"/>
    <property type="match status" value="1"/>
</dbReference>
<dbReference type="CDD" id="cd00186">
    <property type="entry name" value="TOP1Ac"/>
    <property type="match status" value="1"/>
</dbReference>
<evidence type="ECO:0000259" key="12">
    <source>
        <dbReference type="PROSITE" id="PS52039"/>
    </source>
</evidence>
<dbReference type="GO" id="GO:0005694">
    <property type="term" value="C:chromosome"/>
    <property type="evidence" value="ECO:0007669"/>
    <property type="project" value="InterPro"/>
</dbReference>
<dbReference type="Gene3D" id="3.30.65.10">
    <property type="entry name" value="Bacterial Topoisomerase I, domain 1"/>
    <property type="match status" value="2"/>
</dbReference>
<dbReference type="SMART" id="SM00437">
    <property type="entry name" value="TOP1Ac"/>
    <property type="match status" value="1"/>
</dbReference>
<dbReference type="InterPro" id="IPR005733">
    <property type="entry name" value="TopoI_bac-type"/>
</dbReference>
<dbReference type="InterPro" id="IPR013825">
    <property type="entry name" value="Topo_IA_cen_sub2"/>
</dbReference>
<dbReference type="CDD" id="cd03363">
    <property type="entry name" value="TOPRIM_TopoIA_TopoI"/>
    <property type="match status" value="1"/>
</dbReference>
<dbReference type="InterPro" id="IPR006171">
    <property type="entry name" value="TOPRIM_dom"/>
</dbReference>
<keyword evidence="3" id="KW-0479">Metal-binding</keyword>
<feature type="domain" description="Toprim" evidence="11">
    <location>
        <begin position="35"/>
        <end position="145"/>
    </location>
</feature>
<keyword evidence="14" id="KW-1185">Reference proteome</keyword>
<dbReference type="InterPro" id="IPR023405">
    <property type="entry name" value="Topo_IA_core_domain"/>
</dbReference>
<dbReference type="PANTHER" id="PTHR42785:SF1">
    <property type="entry name" value="DNA TOPOISOMERASE"/>
    <property type="match status" value="1"/>
</dbReference>
<evidence type="ECO:0000256" key="2">
    <source>
        <dbReference type="ARBA" id="ARBA00009446"/>
    </source>
</evidence>
<dbReference type="Gene3D" id="1.10.460.10">
    <property type="entry name" value="Topoisomerase I, domain 2"/>
    <property type="match status" value="1"/>
</dbReference>
<dbReference type="InterPro" id="IPR028612">
    <property type="entry name" value="Topoisom_1_IA"/>
</dbReference>
<comment type="catalytic activity">
    <reaction evidence="1 10">
        <text>ATP-independent breakage of single-stranded DNA, followed by passage and rejoining.</text>
        <dbReference type="EC" id="5.6.2.1"/>
    </reaction>
</comment>
<dbReference type="RefSeq" id="WP_024048967.1">
    <property type="nucleotide sequence ID" value="NZ_CABWNB010000001.1"/>
</dbReference>
<dbReference type="InterPro" id="IPR013497">
    <property type="entry name" value="Topo_IA_cen"/>
</dbReference>
<dbReference type="PRINTS" id="PR00417">
    <property type="entry name" value="PRTPISMRASEI"/>
</dbReference>
<dbReference type="HAMAP" id="MF_00952">
    <property type="entry name" value="Topoisom_1_prok"/>
    <property type="match status" value="1"/>
</dbReference>
<name>A0A841R1F4_9FIRM</name>
<dbReference type="PROSITE" id="PS00396">
    <property type="entry name" value="TOPO_IA_1"/>
    <property type="match status" value="1"/>
</dbReference>
<evidence type="ECO:0000256" key="9">
    <source>
        <dbReference type="ARBA" id="ARBA00023235"/>
    </source>
</evidence>
<feature type="site" description="Interaction with DNA" evidence="10">
    <location>
        <position position="332"/>
    </location>
</feature>
<evidence type="ECO:0000256" key="6">
    <source>
        <dbReference type="ARBA" id="ARBA00022842"/>
    </source>
</evidence>
<evidence type="ECO:0000256" key="1">
    <source>
        <dbReference type="ARBA" id="ARBA00000213"/>
    </source>
</evidence>
<keyword evidence="5" id="KW-0862">Zinc</keyword>
<evidence type="ECO:0000256" key="5">
    <source>
        <dbReference type="ARBA" id="ARBA00022833"/>
    </source>
</evidence>
<keyword evidence="7 10" id="KW-0799">Topoisomerase</keyword>
<dbReference type="Gene3D" id="2.70.20.10">
    <property type="entry name" value="Topoisomerase I, domain 3"/>
    <property type="match status" value="1"/>
</dbReference>
<dbReference type="InterPro" id="IPR003601">
    <property type="entry name" value="Topo_IA_2"/>
</dbReference>
<evidence type="ECO:0000256" key="8">
    <source>
        <dbReference type="ARBA" id="ARBA00023125"/>
    </source>
</evidence>
<dbReference type="InterPro" id="IPR013498">
    <property type="entry name" value="Topo_IA_Znf"/>
</dbReference>
<dbReference type="SUPFAM" id="SSF56712">
    <property type="entry name" value="Prokaryotic type I DNA topoisomerase"/>
    <property type="match status" value="1"/>
</dbReference>
<sequence>MSIKRTISIGRKNSAGKPAVVKAPKWERTPNPSGKHLVIVESPAKAKTIEKILGKNYKVMASMGHLRDLPKNSLGVDVENGFMPRYTNVSDRHDVISHLRAEANRSRDVILATDPDREGEAISHHLSVLLDVPADENVRITFNEITPHAIKEAIAQPRPIDEQKVDAQQARRVLDRLVGYKLSPFLWKKVFRGLSAGRVQSVAVRLICEREEEIKAFVPEEYWSIEADYHAGKGKSFTAKVVRYDDKELAVAQESVANDLVEELKAADAYVEKLTRGQQRRRPQAPFTTSTMQQDSVNRLNFGARKTMMIAQQLYEGLDIRGTHVGLITYMRTDSVRIAEEMQKEAKQYITETYGKEYVPESPNKYSKQQQSQDAHEAIRPTSLAYSPAEVAPFLNRDQLKLYTLIWNRFLASQMTPQIAQRLTVTIRAGKFELRAVGRHIIFDGFTAVYGTKDKKEETILPELHKDDALTVKKIEPKQHFTQPPARYTEASLIKLLEEKGIGRPSTYAPILDTIQKRNYVEKRDKAFIPTELGFVVVDLLKRFFSKVVDVKFTSRMEEELDKIADGELSYEQLLESFYKVFAQELSDAEQKIDKVKVIEQESDVICDKCGAKMIYKFGRYGKFLACPNFPECKNTKPITDPVGIACPKCKKGHIVRRKSKRGRVFYGCDRYPECDLALWNEPVDQFCKECGSIMVKKKTRQRGEEIICSNKECPTHGNQKKK</sequence>
<reference evidence="13 14" key="1">
    <citation type="submission" date="2020-08" db="EMBL/GenBank/DDBJ databases">
        <title>Genomic Encyclopedia of Type Strains, Phase IV (KMG-IV): sequencing the most valuable type-strain genomes for metagenomic binning, comparative biology and taxonomic classification.</title>
        <authorList>
            <person name="Goeker M."/>
        </authorList>
    </citation>
    <scope>NUCLEOTIDE SEQUENCE [LARGE SCALE GENOMIC DNA]</scope>
    <source>
        <strain evidence="13 14">DSM 21255</strain>
    </source>
</reference>
<keyword evidence="6" id="KW-0460">Magnesium</keyword>
<dbReference type="Pfam" id="PF01396">
    <property type="entry name" value="Zn_ribbon_Top1"/>
    <property type="match status" value="2"/>
</dbReference>
<dbReference type="EC" id="5.6.2.1" evidence="10"/>
<dbReference type="InterPro" id="IPR003602">
    <property type="entry name" value="Topo_IA_DNA-bd_dom"/>
</dbReference>
<protein>
    <recommendedName>
        <fullName evidence="10">DNA topoisomerase 1</fullName>
        <ecNumber evidence="10">5.6.2.1</ecNumber>
    </recommendedName>
    <alternativeName>
        <fullName evidence="10">DNA topoisomerase I</fullName>
    </alternativeName>
</protein>
<feature type="site" description="Interaction with DNA" evidence="10">
    <location>
        <position position="172"/>
    </location>
</feature>
<feature type="active site" description="O-(5'-phospho-DNA)-tyrosine intermediate" evidence="10">
    <location>
        <position position="330"/>
    </location>
</feature>
<dbReference type="Gene3D" id="1.10.290.10">
    <property type="entry name" value="Topoisomerase I, domain 4"/>
    <property type="match status" value="1"/>
</dbReference>
<dbReference type="InterPro" id="IPR023406">
    <property type="entry name" value="Topo_IA_AS"/>
</dbReference>
<feature type="region of interest" description="Interaction with DNA" evidence="10">
    <location>
        <begin position="195"/>
        <end position="200"/>
    </location>
</feature>
<evidence type="ECO:0000259" key="11">
    <source>
        <dbReference type="PROSITE" id="PS50880"/>
    </source>
</evidence>
<dbReference type="GO" id="GO:0008270">
    <property type="term" value="F:zinc ion binding"/>
    <property type="evidence" value="ECO:0007669"/>
    <property type="project" value="UniProtKB-KW"/>
</dbReference>
<evidence type="ECO:0000256" key="4">
    <source>
        <dbReference type="ARBA" id="ARBA00022771"/>
    </source>
</evidence>
<evidence type="ECO:0000313" key="13">
    <source>
        <dbReference type="EMBL" id="MBB6477231.1"/>
    </source>
</evidence>
<dbReference type="EMBL" id="JACHHI010000001">
    <property type="protein sequence ID" value="MBB6477231.1"/>
    <property type="molecule type" value="Genomic_DNA"/>
</dbReference>
<evidence type="ECO:0000256" key="10">
    <source>
        <dbReference type="HAMAP-Rule" id="MF_00952"/>
    </source>
</evidence>
<dbReference type="GeneID" id="93485543"/>
<evidence type="ECO:0000256" key="7">
    <source>
        <dbReference type="ARBA" id="ARBA00023029"/>
    </source>
</evidence>